<dbReference type="NCBIfam" id="NF045718">
    <property type="entry name" value="two_CW_domain"/>
    <property type="match status" value="1"/>
</dbReference>
<evidence type="ECO:0000313" key="2">
    <source>
        <dbReference type="Proteomes" id="UP000236724"/>
    </source>
</evidence>
<accession>A0A1H6FIQ7</accession>
<reference evidence="1 2" key="1">
    <citation type="submission" date="2016-10" db="EMBL/GenBank/DDBJ databases">
        <authorList>
            <person name="de Groot N.N."/>
        </authorList>
    </citation>
    <scope>NUCLEOTIDE SEQUENCE [LARGE SCALE GENOMIC DNA]</scope>
    <source>
        <strain evidence="1">MBHS1</strain>
    </source>
</reference>
<evidence type="ECO:0000313" key="1">
    <source>
        <dbReference type="EMBL" id="SEH08894.1"/>
    </source>
</evidence>
<dbReference type="AlphaFoldDB" id="A0A1H6FIQ7"/>
<proteinExistence type="predicted"/>
<dbReference type="Proteomes" id="UP000236724">
    <property type="component" value="Unassembled WGS sequence"/>
</dbReference>
<dbReference type="InterPro" id="IPR054687">
    <property type="entry name" value="Two-CW_dom"/>
</dbReference>
<dbReference type="OrthoDB" id="9816383at2"/>
<gene>
    <name evidence="1" type="ORF">MBHS_04787</name>
</gene>
<dbReference type="EMBL" id="FMSV02000556">
    <property type="protein sequence ID" value="SEH08894.1"/>
    <property type="molecule type" value="Genomic_DNA"/>
</dbReference>
<organism evidence="1 2">
    <name type="scientific">Candidatus Venteria ishoeyi</name>
    <dbReference type="NCBI Taxonomy" id="1899563"/>
    <lineage>
        <taxon>Bacteria</taxon>
        <taxon>Pseudomonadati</taxon>
        <taxon>Pseudomonadota</taxon>
        <taxon>Gammaproteobacteria</taxon>
        <taxon>Thiotrichales</taxon>
        <taxon>Thiotrichaceae</taxon>
        <taxon>Venteria</taxon>
    </lineage>
</organism>
<keyword evidence="2" id="KW-1185">Reference proteome</keyword>
<sequence length="107" mass="12233">MNKMNCWEYKQCGREAGGYKVEDLGICPVTQENRTDTVNHGKNGGRSCWAIPGSLCENRVQGNYVEKLDHCMQCQFYKLILREEGMDFQIGSDILKRLEIPVVEIDS</sequence>
<protein>
    <submittedName>
        <fullName evidence="1">Uncharacterized protein</fullName>
    </submittedName>
</protein>
<name>A0A1H6FIQ7_9GAMM</name>